<reference evidence="2 3" key="1">
    <citation type="submission" date="2024-09" db="EMBL/GenBank/DDBJ databases">
        <title>Laminarin stimulates single cell rates of sulfate reduction while oxygen inhibits transcriptomic activity in coastal marine sediment.</title>
        <authorList>
            <person name="Lindsay M."/>
            <person name="Orcutt B."/>
            <person name="Emerson D."/>
            <person name="Stepanauskas R."/>
            <person name="D'Angelo T."/>
        </authorList>
    </citation>
    <scope>NUCLEOTIDE SEQUENCE [LARGE SCALE GENOMIC DNA]</scope>
    <source>
        <strain evidence="2">SAG AM-311-K15</strain>
    </source>
</reference>
<proteinExistence type="predicted"/>
<dbReference type="PANTHER" id="PTHR47099:SF1">
    <property type="entry name" value="METHYLCOBAMIDE:COM METHYLTRANSFERASE MTBA"/>
    <property type="match status" value="1"/>
</dbReference>
<sequence>MATITGRDRIKAAYKRTFADRIPFYPIAGSFTAQVAKHSIRDYLQQTDCFVESQMAFYEKYKPDVIVMLADLLLEAEAMGTELKFPENAICEVVADPLADKSNLSRLGVPDPHQDGRLPYFLEACRLISKEVSDSAIGSTICGPWAIACALRGVEAMIYDTMDDPDFVHQLMQLTTKVVIEFASAVRQTGVGISLSEAPASCSLISPDIFKEYIKPYYHELVDTFKAQKTGLTIHICGFIDPIMDQVCDCGFAAISIDSLSSLQKMVEVDQGRSVIIGQRICHHLTDSILRKF</sequence>
<accession>A0ABV6Z1B9</accession>
<gene>
    <name evidence="2" type="ORF">ACFL27_18770</name>
</gene>
<dbReference type="InterPro" id="IPR038071">
    <property type="entry name" value="UROD/MetE-like_sf"/>
</dbReference>
<protein>
    <submittedName>
        <fullName evidence="2">Uroporphyrinogen decarboxylase family protein</fullName>
    </submittedName>
</protein>
<dbReference type="InterPro" id="IPR052024">
    <property type="entry name" value="Methanogen_methyltrans"/>
</dbReference>
<dbReference type="Gene3D" id="3.20.20.210">
    <property type="match status" value="1"/>
</dbReference>
<dbReference type="SUPFAM" id="SSF51726">
    <property type="entry name" value="UROD/MetE-like"/>
    <property type="match status" value="1"/>
</dbReference>
<evidence type="ECO:0000259" key="1">
    <source>
        <dbReference type="Pfam" id="PF01208"/>
    </source>
</evidence>
<evidence type="ECO:0000313" key="3">
    <source>
        <dbReference type="Proteomes" id="UP001594351"/>
    </source>
</evidence>
<dbReference type="EMBL" id="JBHPBY010000287">
    <property type="protein sequence ID" value="MFC1852244.1"/>
    <property type="molecule type" value="Genomic_DNA"/>
</dbReference>
<comment type="caution">
    <text evidence="2">The sequence shown here is derived from an EMBL/GenBank/DDBJ whole genome shotgun (WGS) entry which is preliminary data.</text>
</comment>
<dbReference type="Proteomes" id="UP001594351">
    <property type="component" value="Unassembled WGS sequence"/>
</dbReference>
<dbReference type="CDD" id="cd03465">
    <property type="entry name" value="URO-D_like"/>
    <property type="match status" value="1"/>
</dbReference>
<dbReference type="PANTHER" id="PTHR47099">
    <property type="entry name" value="METHYLCOBAMIDE:COM METHYLTRANSFERASE MTBA"/>
    <property type="match status" value="1"/>
</dbReference>
<name>A0ABV6Z1B9_UNCC1</name>
<organism evidence="2 3">
    <name type="scientific">candidate division CSSED10-310 bacterium</name>
    <dbReference type="NCBI Taxonomy" id="2855610"/>
    <lineage>
        <taxon>Bacteria</taxon>
        <taxon>Bacteria division CSSED10-310</taxon>
    </lineage>
</organism>
<keyword evidence="3" id="KW-1185">Reference proteome</keyword>
<dbReference type="Pfam" id="PF01208">
    <property type="entry name" value="URO-D"/>
    <property type="match status" value="1"/>
</dbReference>
<dbReference type="InterPro" id="IPR000257">
    <property type="entry name" value="Uroporphyrinogen_deCOase"/>
</dbReference>
<feature type="non-terminal residue" evidence="2">
    <location>
        <position position="293"/>
    </location>
</feature>
<feature type="domain" description="Uroporphyrinogen decarboxylase (URO-D)" evidence="1">
    <location>
        <begin position="6"/>
        <end position="278"/>
    </location>
</feature>
<evidence type="ECO:0000313" key="2">
    <source>
        <dbReference type="EMBL" id="MFC1852244.1"/>
    </source>
</evidence>